<feature type="binding site" evidence="4">
    <location>
        <position position="193"/>
    </location>
    <ligand>
        <name>1D-myo-inositol 2-(L-cysteinylamino)-2-deoxy-alpha-D-glucopyranoside</name>
        <dbReference type="ChEBI" id="CHEBI:58887"/>
    </ligand>
</feature>
<dbReference type="AlphaFoldDB" id="A0A1J7BTW7"/>
<comment type="caution">
    <text evidence="4">Lacks conserved residue(s) required for the propagation of feature annotation.</text>
</comment>
<evidence type="ECO:0000313" key="7">
    <source>
        <dbReference type="Proteomes" id="UP000243342"/>
    </source>
</evidence>
<dbReference type="HAMAP" id="MF_01698">
    <property type="entry name" value="MshD"/>
    <property type="match status" value="1"/>
</dbReference>
<dbReference type="Proteomes" id="UP000243342">
    <property type="component" value="Unassembled WGS sequence"/>
</dbReference>
<evidence type="ECO:0000256" key="1">
    <source>
        <dbReference type="ARBA" id="ARBA00022679"/>
    </source>
</evidence>
<dbReference type="SUPFAM" id="SSF55729">
    <property type="entry name" value="Acyl-CoA N-acyltransferases (Nat)"/>
    <property type="match status" value="1"/>
</dbReference>
<evidence type="ECO:0000256" key="2">
    <source>
        <dbReference type="ARBA" id="ARBA00022737"/>
    </source>
</evidence>
<feature type="binding site" evidence="4">
    <location>
        <position position="285"/>
    </location>
    <ligand>
        <name>1D-myo-inositol 2-(L-cysteinylamino)-2-deoxy-alpha-D-glucopyranoside</name>
        <dbReference type="ChEBI" id="CHEBI:58887"/>
    </ligand>
</feature>
<comment type="similarity">
    <text evidence="4">Belongs to the acetyltransferase family. MshD subfamily.</text>
</comment>
<comment type="function">
    <text evidence="4">Catalyzes the transfer of acetyl from acetyl-CoA to desacetylmycothiol (Cys-GlcN-Ins) to form mycothiol.</text>
</comment>
<keyword evidence="7" id="KW-1185">Reference proteome</keyword>
<organism evidence="6 7">
    <name type="scientific">Mangrovactinospora gilvigrisea</name>
    <dbReference type="NCBI Taxonomy" id="1428644"/>
    <lineage>
        <taxon>Bacteria</taxon>
        <taxon>Bacillati</taxon>
        <taxon>Actinomycetota</taxon>
        <taxon>Actinomycetes</taxon>
        <taxon>Kitasatosporales</taxon>
        <taxon>Streptomycetaceae</taxon>
        <taxon>Mangrovactinospora</taxon>
    </lineage>
</organism>
<dbReference type="RefSeq" id="WP_071657137.1">
    <property type="nucleotide sequence ID" value="NZ_MLCF01000070.1"/>
</dbReference>
<dbReference type="CDD" id="cd04301">
    <property type="entry name" value="NAT_SF"/>
    <property type="match status" value="2"/>
</dbReference>
<feature type="binding site" evidence="4">
    <location>
        <begin position="251"/>
        <end position="253"/>
    </location>
    <ligand>
        <name>acetyl-CoA</name>
        <dbReference type="ChEBI" id="CHEBI:57288"/>
        <label>2</label>
    </ligand>
</feature>
<dbReference type="InterPro" id="IPR000182">
    <property type="entry name" value="GNAT_dom"/>
</dbReference>
<dbReference type="PANTHER" id="PTHR43072:SF23">
    <property type="entry name" value="UPF0039 PROTEIN C11D3.02C"/>
    <property type="match status" value="1"/>
</dbReference>
<dbReference type="EC" id="2.3.1.189" evidence="4"/>
<evidence type="ECO:0000256" key="3">
    <source>
        <dbReference type="ARBA" id="ARBA00023315"/>
    </source>
</evidence>
<dbReference type="InterPro" id="IPR016181">
    <property type="entry name" value="Acyl_CoA_acyltransferase"/>
</dbReference>
<evidence type="ECO:0000256" key="4">
    <source>
        <dbReference type="HAMAP-Rule" id="MF_01698"/>
    </source>
</evidence>
<proteinExistence type="inferred from homology"/>
<keyword evidence="2 4" id="KW-0677">Repeat</keyword>
<dbReference type="PIRSF" id="PIRSF021524">
    <property type="entry name" value="MSH_acetyltransferase"/>
    <property type="match status" value="1"/>
</dbReference>
<name>A0A1J7BTW7_9ACTN</name>
<dbReference type="PROSITE" id="PS51186">
    <property type="entry name" value="GNAT"/>
    <property type="match status" value="2"/>
</dbReference>
<dbReference type="Gene3D" id="3.40.630.30">
    <property type="match status" value="1"/>
</dbReference>
<keyword evidence="1 4" id="KW-0808">Transferase</keyword>
<feature type="domain" description="N-acetyltransferase" evidence="5">
    <location>
        <begin position="6"/>
        <end position="151"/>
    </location>
</feature>
<feature type="binding site" evidence="4">
    <location>
        <position position="238"/>
    </location>
    <ligand>
        <name>1D-myo-inositol 2-(L-cysteinylamino)-2-deoxy-alpha-D-glucopyranoside</name>
        <dbReference type="ChEBI" id="CHEBI:58887"/>
    </ligand>
</feature>
<sequence length="314" mass="33503">MDFALERIDRPAPRAAEQIRALIERARVADGVAPVSEQGRLLLRDHREGPVHLVATAAGPDGEPVIAGYAQLTPPEDPSAEGAAPAAELTVDPVHRRAGLGTALLDAVRAAAGPSGFLVWAHGGLPAARALAAKAGLVPVRELRQMRRPLTPEDGGPSPVPLPEGVTVRTFEPGRDEEAWLALNAAAFAHHPEQGSWTREDLDARLAEPWFDPKGFFLAERLAPEGGGPRAVGFHWTKTHPEENLGEVYVVGVAPGEQGSGLGKALTDIGVRHLADRGLPGVLLYVDEENRAAVRVYERLGFSVHEVDLMYRGA</sequence>
<comment type="catalytic activity">
    <reaction evidence="4">
        <text>1D-myo-inositol 2-(L-cysteinylamino)-2-deoxy-alpha-D-glucopyranoside + acetyl-CoA = mycothiol + CoA + H(+)</text>
        <dbReference type="Rhea" id="RHEA:26172"/>
        <dbReference type="ChEBI" id="CHEBI:15378"/>
        <dbReference type="ChEBI" id="CHEBI:16768"/>
        <dbReference type="ChEBI" id="CHEBI:57287"/>
        <dbReference type="ChEBI" id="CHEBI:57288"/>
        <dbReference type="ChEBI" id="CHEBI:58887"/>
        <dbReference type="EC" id="2.3.1.189"/>
    </reaction>
</comment>
<keyword evidence="3 4" id="KW-0012">Acyltransferase</keyword>
<feature type="binding site" evidence="4">
    <location>
        <position position="37"/>
    </location>
    <ligand>
        <name>1D-myo-inositol 2-(L-cysteinylamino)-2-deoxy-alpha-D-glucopyranoside</name>
        <dbReference type="ChEBI" id="CHEBI:58887"/>
    </ligand>
</feature>
<reference evidence="6 7" key="1">
    <citation type="submission" date="2016-10" db="EMBL/GenBank/DDBJ databases">
        <title>Genome sequence of Streptomyces gilvigriseus MUSC 26.</title>
        <authorList>
            <person name="Lee L.-H."/>
            <person name="Ser H.-L."/>
        </authorList>
    </citation>
    <scope>NUCLEOTIDE SEQUENCE [LARGE SCALE GENOMIC DNA]</scope>
    <source>
        <strain evidence="6 7">MUSC 26</strain>
    </source>
</reference>
<comment type="caution">
    <text evidence="6">The sequence shown here is derived from an EMBL/GenBank/DDBJ whole genome shotgun (WGS) entry which is preliminary data.</text>
</comment>
<feature type="binding site" evidence="4">
    <location>
        <position position="247"/>
    </location>
    <ligand>
        <name>1D-myo-inositol 2-(L-cysteinylamino)-2-deoxy-alpha-D-glucopyranoside</name>
        <dbReference type="ChEBI" id="CHEBI:58887"/>
    </ligand>
</feature>
<feature type="binding site" evidence="4">
    <location>
        <begin position="290"/>
        <end position="295"/>
    </location>
    <ligand>
        <name>acetyl-CoA</name>
        <dbReference type="ChEBI" id="CHEBI:57288"/>
        <label>2</label>
    </ligand>
</feature>
<protein>
    <recommendedName>
        <fullName evidence="4">Mycothiol acetyltransferase</fullName>
        <shortName evidence="4">MSH acetyltransferase</shortName>
        <ecNumber evidence="4">2.3.1.189</ecNumber>
    </recommendedName>
    <alternativeName>
        <fullName evidence="4">Mycothiol synthase</fullName>
    </alternativeName>
</protein>
<comment type="subunit">
    <text evidence="4">Monomer.</text>
</comment>
<dbReference type="GO" id="GO:0010125">
    <property type="term" value="P:mycothiol biosynthetic process"/>
    <property type="evidence" value="ECO:0007669"/>
    <property type="project" value="UniProtKB-UniRule"/>
</dbReference>
<dbReference type="OrthoDB" id="3208058at2"/>
<accession>A0A1J7BTW7</accession>
<gene>
    <name evidence="4" type="primary">mshD</name>
    <name evidence="6" type="ORF">BIV57_13795</name>
</gene>
<evidence type="ECO:0000313" key="6">
    <source>
        <dbReference type="EMBL" id="OIV36889.1"/>
    </source>
</evidence>
<evidence type="ECO:0000259" key="5">
    <source>
        <dbReference type="PROSITE" id="PS51186"/>
    </source>
</evidence>
<dbReference type="GO" id="GO:0035447">
    <property type="term" value="F:mycothiol synthase activity"/>
    <property type="evidence" value="ECO:0007669"/>
    <property type="project" value="UniProtKB-UniRule"/>
</dbReference>
<dbReference type="PANTHER" id="PTHR43072">
    <property type="entry name" value="N-ACETYLTRANSFERASE"/>
    <property type="match status" value="1"/>
</dbReference>
<dbReference type="EMBL" id="MLCF01000070">
    <property type="protein sequence ID" value="OIV36889.1"/>
    <property type="molecule type" value="Genomic_DNA"/>
</dbReference>
<feature type="binding site" evidence="4">
    <location>
        <begin position="89"/>
        <end position="91"/>
    </location>
    <ligand>
        <name>acetyl-CoA</name>
        <dbReference type="ChEBI" id="CHEBI:57288"/>
        <label>1</label>
    </ligand>
</feature>
<dbReference type="NCBIfam" id="TIGR03448">
    <property type="entry name" value="mycothiol_MshD"/>
    <property type="match status" value="1"/>
</dbReference>
<feature type="domain" description="N-acetyltransferase" evidence="5">
    <location>
        <begin position="166"/>
        <end position="314"/>
    </location>
</feature>
<feature type="binding site" evidence="4">
    <location>
        <begin position="258"/>
        <end position="264"/>
    </location>
    <ligand>
        <name>acetyl-CoA</name>
        <dbReference type="ChEBI" id="CHEBI:57288"/>
        <label>2</label>
    </ligand>
</feature>
<dbReference type="InterPro" id="IPR017813">
    <property type="entry name" value="Mycothiol_AcTrfase"/>
</dbReference>
<dbReference type="Pfam" id="PF00583">
    <property type="entry name" value="Acetyltransf_1"/>
    <property type="match status" value="2"/>
</dbReference>
<dbReference type="STRING" id="1428644.BIV57_13795"/>